<evidence type="ECO:0000256" key="12">
    <source>
        <dbReference type="RuleBase" id="RU363039"/>
    </source>
</evidence>
<dbReference type="CDD" id="cd07957">
    <property type="entry name" value="Anticodon_Ia_Met"/>
    <property type="match status" value="1"/>
</dbReference>
<dbReference type="PROSITE" id="PS51185">
    <property type="entry name" value="WHEP_TRS_2"/>
    <property type="match status" value="1"/>
</dbReference>
<evidence type="ECO:0000256" key="2">
    <source>
        <dbReference type="ARBA" id="ARBA00005594"/>
    </source>
</evidence>
<dbReference type="Gene3D" id="2.20.28.20">
    <property type="entry name" value="Methionyl-tRNA synthetase, Zn-domain"/>
    <property type="match status" value="1"/>
</dbReference>
<gene>
    <name evidence="15" type="ORF">ODALV1_LOCUS8209</name>
</gene>
<accession>A0ABP1Q7M5</accession>
<dbReference type="PRINTS" id="PR01041">
    <property type="entry name" value="TRNASYNTHMET"/>
</dbReference>
<dbReference type="Gene3D" id="3.40.50.620">
    <property type="entry name" value="HUPs"/>
    <property type="match status" value="1"/>
</dbReference>
<comment type="catalytic activity">
    <reaction evidence="11">
        <text>tRNA(Met) + L-methionine + ATP = L-methionyl-tRNA(Met) + AMP + diphosphate</text>
        <dbReference type="Rhea" id="RHEA:13481"/>
        <dbReference type="Rhea" id="RHEA-COMP:9667"/>
        <dbReference type="Rhea" id="RHEA-COMP:9698"/>
        <dbReference type="ChEBI" id="CHEBI:30616"/>
        <dbReference type="ChEBI" id="CHEBI:33019"/>
        <dbReference type="ChEBI" id="CHEBI:57844"/>
        <dbReference type="ChEBI" id="CHEBI:78442"/>
        <dbReference type="ChEBI" id="CHEBI:78530"/>
        <dbReference type="ChEBI" id="CHEBI:456215"/>
        <dbReference type="EC" id="6.1.1.10"/>
    </reaction>
</comment>
<dbReference type="InterPro" id="IPR009080">
    <property type="entry name" value="tRNAsynth_Ia_anticodon-bd"/>
</dbReference>
<evidence type="ECO:0000256" key="5">
    <source>
        <dbReference type="ARBA" id="ARBA00022598"/>
    </source>
</evidence>
<dbReference type="SUPFAM" id="SSF57770">
    <property type="entry name" value="Methionyl-tRNA synthetase (MetRS), Zn-domain"/>
    <property type="match status" value="1"/>
</dbReference>
<dbReference type="InterPro" id="IPR014758">
    <property type="entry name" value="Met-tRNA_synth"/>
</dbReference>
<name>A0ABP1Q7M5_9HEXA</name>
<evidence type="ECO:0000256" key="4">
    <source>
        <dbReference type="ARBA" id="ARBA00018335"/>
    </source>
</evidence>
<dbReference type="NCBIfam" id="TIGR00398">
    <property type="entry name" value="metG"/>
    <property type="match status" value="1"/>
</dbReference>
<dbReference type="SUPFAM" id="SSF52374">
    <property type="entry name" value="Nucleotidylyl transferase"/>
    <property type="match status" value="1"/>
</dbReference>
<keyword evidence="5 12" id="KW-0436">Ligase</keyword>
<dbReference type="HAMAP" id="MF_00098">
    <property type="entry name" value="Met_tRNA_synth_type1"/>
    <property type="match status" value="1"/>
</dbReference>
<dbReference type="PANTHER" id="PTHR45765:SF1">
    <property type="entry name" value="METHIONINE--TRNA LIGASE, CYTOPLASMIC"/>
    <property type="match status" value="1"/>
</dbReference>
<dbReference type="CDD" id="cd00814">
    <property type="entry name" value="MetRS_core"/>
    <property type="match status" value="1"/>
</dbReference>
<dbReference type="NCBIfam" id="NF001100">
    <property type="entry name" value="PRK00133.1"/>
    <property type="match status" value="1"/>
</dbReference>
<dbReference type="EMBL" id="CAXLJM020000025">
    <property type="protein sequence ID" value="CAL8092416.1"/>
    <property type="molecule type" value="Genomic_DNA"/>
</dbReference>
<evidence type="ECO:0000256" key="10">
    <source>
        <dbReference type="ARBA" id="ARBA00030904"/>
    </source>
</evidence>
<dbReference type="InterPro" id="IPR001412">
    <property type="entry name" value="aa-tRNA-synth_I_CS"/>
</dbReference>
<dbReference type="InterPro" id="IPR041872">
    <property type="entry name" value="Anticodon_Met"/>
</dbReference>
<dbReference type="EC" id="6.1.1.10" evidence="3"/>
<dbReference type="InterPro" id="IPR029038">
    <property type="entry name" value="MetRS_Zn"/>
</dbReference>
<feature type="compositionally biased region" description="Basic and acidic residues" evidence="13">
    <location>
        <begin position="835"/>
        <end position="844"/>
    </location>
</feature>
<dbReference type="Gene3D" id="1.10.287.10">
    <property type="entry name" value="S15/NS1, RNA-binding"/>
    <property type="match status" value="1"/>
</dbReference>
<evidence type="ECO:0000256" key="3">
    <source>
        <dbReference type="ARBA" id="ARBA00012838"/>
    </source>
</evidence>
<dbReference type="InterPro" id="IPR015413">
    <property type="entry name" value="Methionyl/Leucyl_tRNA_Synth"/>
</dbReference>
<evidence type="ECO:0000259" key="14">
    <source>
        <dbReference type="PROSITE" id="PS51185"/>
    </source>
</evidence>
<dbReference type="SUPFAM" id="SSF47060">
    <property type="entry name" value="S15/NS1 RNA-binding domain"/>
    <property type="match status" value="1"/>
</dbReference>
<evidence type="ECO:0000256" key="1">
    <source>
        <dbReference type="ARBA" id="ARBA00004496"/>
    </source>
</evidence>
<evidence type="ECO:0000256" key="7">
    <source>
        <dbReference type="ARBA" id="ARBA00022840"/>
    </source>
</evidence>
<organism evidence="15 16">
    <name type="scientific">Orchesella dallaii</name>
    <dbReference type="NCBI Taxonomy" id="48710"/>
    <lineage>
        <taxon>Eukaryota</taxon>
        <taxon>Metazoa</taxon>
        <taxon>Ecdysozoa</taxon>
        <taxon>Arthropoda</taxon>
        <taxon>Hexapoda</taxon>
        <taxon>Collembola</taxon>
        <taxon>Entomobryomorpha</taxon>
        <taxon>Entomobryoidea</taxon>
        <taxon>Orchesellidae</taxon>
        <taxon>Orchesellinae</taxon>
        <taxon>Orchesella</taxon>
    </lineage>
</organism>
<dbReference type="InterPro" id="IPR023458">
    <property type="entry name" value="Met-tRNA_ligase_1"/>
</dbReference>
<protein>
    <recommendedName>
        <fullName evidence="4">Methionine--tRNA ligase, cytoplasmic</fullName>
        <ecNumber evidence="3">6.1.1.10</ecNumber>
    </recommendedName>
    <alternativeName>
        <fullName evidence="10">Methionyl-tRNA synthetase</fullName>
    </alternativeName>
</protein>
<proteinExistence type="inferred from homology"/>
<dbReference type="SUPFAM" id="SSF47323">
    <property type="entry name" value="Anticodon-binding domain of a subclass of class I aminoacyl-tRNA synthetases"/>
    <property type="match status" value="1"/>
</dbReference>
<feature type="compositionally biased region" description="Low complexity" evidence="13">
    <location>
        <begin position="848"/>
        <end position="860"/>
    </location>
</feature>
<feature type="region of interest" description="Disordered" evidence="13">
    <location>
        <begin position="830"/>
        <end position="876"/>
    </location>
</feature>
<evidence type="ECO:0000256" key="8">
    <source>
        <dbReference type="ARBA" id="ARBA00022917"/>
    </source>
</evidence>
<dbReference type="CDD" id="cd01200">
    <property type="entry name" value="WHEPGMRS_RNA"/>
    <property type="match status" value="1"/>
</dbReference>
<evidence type="ECO:0000313" key="15">
    <source>
        <dbReference type="EMBL" id="CAL8092416.1"/>
    </source>
</evidence>
<dbReference type="PANTHER" id="PTHR45765">
    <property type="entry name" value="METHIONINE--TRNA LIGASE"/>
    <property type="match status" value="1"/>
</dbReference>
<comment type="similarity">
    <text evidence="2 12">Belongs to the class-I aminoacyl-tRNA synthetase family.</text>
</comment>
<evidence type="ECO:0000256" key="6">
    <source>
        <dbReference type="ARBA" id="ARBA00022741"/>
    </source>
</evidence>
<dbReference type="Proteomes" id="UP001642540">
    <property type="component" value="Unassembled WGS sequence"/>
</dbReference>
<dbReference type="InterPro" id="IPR014729">
    <property type="entry name" value="Rossmann-like_a/b/a_fold"/>
</dbReference>
<dbReference type="Gene3D" id="3.40.30.10">
    <property type="entry name" value="Glutaredoxin"/>
    <property type="match status" value="1"/>
</dbReference>
<comment type="subcellular location">
    <subcellularLocation>
        <location evidence="1">Cytoplasm</location>
    </subcellularLocation>
</comment>
<reference evidence="15 16" key="1">
    <citation type="submission" date="2024-08" db="EMBL/GenBank/DDBJ databases">
        <authorList>
            <person name="Cucini C."/>
            <person name="Frati F."/>
        </authorList>
    </citation>
    <scope>NUCLEOTIDE SEQUENCE [LARGE SCALE GENOMIC DNA]</scope>
</reference>
<dbReference type="Pfam" id="PF00458">
    <property type="entry name" value="WHEP-TRS"/>
    <property type="match status" value="1"/>
</dbReference>
<evidence type="ECO:0000256" key="11">
    <source>
        <dbReference type="ARBA" id="ARBA00047364"/>
    </source>
</evidence>
<dbReference type="InterPro" id="IPR009068">
    <property type="entry name" value="uS15_NS1_RNA-bd_sf"/>
</dbReference>
<evidence type="ECO:0000313" key="16">
    <source>
        <dbReference type="Proteomes" id="UP001642540"/>
    </source>
</evidence>
<keyword evidence="7 12" id="KW-0067">ATP-binding</keyword>
<feature type="domain" description="WHEP-TRS" evidence="14">
    <location>
        <begin position="881"/>
        <end position="937"/>
    </location>
</feature>
<feature type="compositionally biased region" description="Polar residues" evidence="13">
    <location>
        <begin position="861"/>
        <end position="873"/>
    </location>
</feature>
<keyword evidence="16" id="KW-1185">Reference proteome</keyword>
<sequence length="946" mass="106349">MGKPKVVINRVLKLSNNVGNPAALKPIVVSKLASVELQLENVTIPLEGKQRPRLPILVVDEVTRLFDTNAIVTYILETGKLQLDPKLLNLMNFDAHRLSPAILAYLSEKGDADFGVTKELTSALSEIEKKINPYGFLSEERVPKYEDAIIWSTVYPLLASNDKLGSKFPKLMEWFTNTCRYTAFAEALATVKPLSGKEGAKTIFVCNPAAVISTFCERFARAEVSSTVKTEIMEEQSGTVVSTEEVAAARQAWKGLIPHSAVKGKRSGQILPLTGQKNYLVTSALPYVNNVPHLGNIIGCVLSADVFARYCRVRGRNILYVCGTDEYGTATETKALEEGLTPQQICDKYHALHSEIYKWFDIGFDYFGRTTTKEQTQIGQEIFMRLHQNEYLKEMTVLQLFCEPCKRFLSDRFVEGTCPSCGYEDARGDQCDKCSRLTNSTDLKNPRCKVCGSGQVITKNSEQVFLDLPALEQKERLAEWLEKASEQWTPNARHIAKSWMKEGLKERCITRDLKWGTPVPLEKFKDKVFYVWFDAPIGYISMTANYTSNWKQWWINSSKDVEIEYYQFMAKDNVPFHSILFPASLKGTKEPWTLVRHLIATEYLNYEDGKFSKSRGVGVFGTDVMETGIPADIWRFYLIYVRPESQDSAFSWDDFMTKNNSELLNNLGNFVNRSLTFLEKFFHSEVPTIVMSEDDYRVVAEVNREIVEHVNLLELCKLRDALRQILAISKIGNVYFQSQKPWTLTKNAADRQRCGTVCGVGAQIVFLLMTLLDPFMPGVARAIREQLNVSKPIFSLTLLPFLPPGHKIGKVSPLFQKLDSDLMEKLRKKYAGNQAERKEKEAKKPKSPSKSSASVSVASVDTVNSNDAPNSTGGVAADPAEVAKLEADIAKQGTLVRDLKAKKADKAEIDKEVQALLKLKFQLGLLSGNETPITDSKSKKRSSKKK</sequence>
<dbReference type="Pfam" id="PF19303">
    <property type="entry name" value="Anticodon_3"/>
    <property type="match status" value="1"/>
</dbReference>
<dbReference type="SMART" id="SM00991">
    <property type="entry name" value="WHEP-TRS"/>
    <property type="match status" value="1"/>
</dbReference>
<dbReference type="Pfam" id="PF09334">
    <property type="entry name" value="tRNA-synt_1g"/>
    <property type="match status" value="1"/>
</dbReference>
<dbReference type="InterPro" id="IPR000738">
    <property type="entry name" value="WHEP-TRS_dom"/>
</dbReference>
<evidence type="ECO:0000256" key="13">
    <source>
        <dbReference type="SAM" id="MobiDB-lite"/>
    </source>
</evidence>
<keyword evidence="6 12" id="KW-0547">Nucleotide-binding</keyword>
<dbReference type="Gene3D" id="1.10.730.10">
    <property type="entry name" value="Isoleucyl-tRNA Synthetase, Domain 1"/>
    <property type="match status" value="1"/>
</dbReference>
<evidence type="ECO:0000256" key="9">
    <source>
        <dbReference type="ARBA" id="ARBA00023146"/>
    </source>
</evidence>
<dbReference type="Gene3D" id="1.20.1050.10">
    <property type="match status" value="1"/>
</dbReference>
<dbReference type="InterPro" id="IPR033911">
    <property type="entry name" value="MetRS_core"/>
</dbReference>
<keyword evidence="8 12" id="KW-0648">Protein biosynthesis</keyword>
<dbReference type="PROSITE" id="PS00178">
    <property type="entry name" value="AA_TRNA_LIGASE_I"/>
    <property type="match status" value="1"/>
</dbReference>
<comment type="caution">
    <text evidence="15">The sequence shown here is derived from an EMBL/GenBank/DDBJ whole genome shotgun (WGS) entry which is preliminary data.</text>
</comment>
<keyword evidence="9 12" id="KW-0030">Aminoacyl-tRNA synthetase</keyword>